<dbReference type="InterPro" id="IPR013320">
    <property type="entry name" value="ConA-like_dom_sf"/>
</dbReference>
<dbReference type="Gene3D" id="2.60.120.200">
    <property type="match status" value="1"/>
</dbReference>
<dbReference type="AlphaFoldDB" id="A0A6Q2ZAE4"/>
<comment type="caution">
    <text evidence="3">Lacks conserved residue(s) required for the propagation of feature annotation.</text>
</comment>
<keyword evidence="2" id="KW-0106">Calcium</keyword>
<dbReference type="GO" id="GO:0046872">
    <property type="term" value="F:metal ion binding"/>
    <property type="evidence" value="ECO:0007669"/>
    <property type="project" value="UniProtKB-KW"/>
</dbReference>
<protein>
    <recommendedName>
        <fullName evidence="5">Pentraxin (PTX) domain-containing protein</fullName>
    </recommendedName>
</protein>
<evidence type="ECO:0000256" key="3">
    <source>
        <dbReference type="PROSITE-ProRule" id="PRU01172"/>
    </source>
</evidence>
<name>A0A6Q2ZAE4_ESOLU</name>
<proteinExistence type="predicted"/>
<dbReference type="Ensembl" id="ENSELUT00000077171.2">
    <property type="protein sequence ID" value="ENSELUP00000074742.2"/>
    <property type="gene ID" value="ENSELUG00000033412.2"/>
</dbReference>
<evidence type="ECO:0000259" key="5">
    <source>
        <dbReference type="PROSITE" id="PS51828"/>
    </source>
</evidence>
<dbReference type="InParanoid" id="A0A6Q2ZAE4"/>
<reference evidence="6" key="3">
    <citation type="submission" date="2025-08" db="UniProtKB">
        <authorList>
            <consortium name="Ensembl"/>
        </authorList>
    </citation>
    <scope>IDENTIFICATION</scope>
</reference>
<dbReference type="Bgee" id="ENSELUG00000033412">
    <property type="expression patterns" value="Expressed in spleen and 11 other cell types or tissues"/>
</dbReference>
<evidence type="ECO:0000256" key="1">
    <source>
        <dbReference type="ARBA" id="ARBA00022723"/>
    </source>
</evidence>
<feature type="domain" description="Pentraxin (PTX)" evidence="5">
    <location>
        <begin position="95"/>
        <end position="300"/>
    </location>
</feature>
<dbReference type="SMART" id="SM00159">
    <property type="entry name" value="PTX"/>
    <property type="match status" value="1"/>
</dbReference>
<dbReference type="PANTHER" id="PTHR45869">
    <property type="entry name" value="C-REACTIVE PROTEIN-RELATED"/>
    <property type="match status" value="1"/>
</dbReference>
<reference evidence="7" key="1">
    <citation type="journal article" date="2014" name="PLoS ONE">
        <title>The genome and linkage map of the northern pike (Esox lucius): conserved synteny revealed between the salmonid sister group and the Neoteleostei.</title>
        <authorList>
            <person name="Rondeau E.B."/>
            <person name="Minkley D.R."/>
            <person name="Leong J.S."/>
            <person name="Messmer A.M."/>
            <person name="Jantzen J.R."/>
            <person name="von Schalburg K.R."/>
            <person name="Lemon C."/>
            <person name="Bird N.H."/>
            <person name="Koop B.F."/>
        </authorList>
    </citation>
    <scope>NUCLEOTIDE SEQUENCE</scope>
</reference>
<reference evidence="6" key="4">
    <citation type="submission" date="2025-09" db="UniProtKB">
        <authorList>
            <consortium name="Ensembl"/>
        </authorList>
    </citation>
    <scope>IDENTIFICATION</scope>
</reference>
<keyword evidence="7" id="KW-1185">Reference proteome</keyword>
<dbReference type="Proteomes" id="UP000265140">
    <property type="component" value="Chromosome 10"/>
</dbReference>
<feature type="transmembrane region" description="Helical" evidence="4">
    <location>
        <begin position="44"/>
        <end position="71"/>
    </location>
</feature>
<keyword evidence="4" id="KW-0812">Transmembrane</keyword>
<evidence type="ECO:0000256" key="2">
    <source>
        <dbReference type="ARBA" id="ARBA00022837"/>
    </source>
</evidence>
<reference evidence="6" key="2">
    <citation type="submission" date="2020-02" db="EMBL/GenBank/DDBJ databases">
        <title>Esox lucius (northern pike) genome, fEsoLuc1, primary haplotype.</title>
        <authorList>
            <person name="Myers G."/>
            <person name="Karagic N."/>
            <person name="Meyer A."/>
            <person name="Pippel M."/>
            <person name="Reichard M."/>
            <person name="Winkler S."/>
            <person name="Tracey A."/>
            <person name="Sims Y."/>
            <person name="Howe K."/>
            <person name="Rhie A."/>
            <person name="Formenti G."/>
            <person name="Durbin R."/>
            <person name="Fedrigo O."/>
            <person name="Jarvis E.D."/>
        </authorList>
    </citation>
    <scope>NUCLEOTIDE SEQUENCE [LARGE SCALE GENOMIC DNA]</scope>
</reference>
<dbReference type="SUPFAM" id="SSF49899">
    <property type="entry name" value="Concanavalin A-like lectins/glucanases"/>
    <property type="match status" value="1"/>
</dbReference>
<organism evidence="6 7">
    <name type="scientific">Esox lucius</name>
    <name type="common">Northern pike</name>
    <dbReference type="NCBI Taxonomy" id="8010"/>
    <lineage>
        <taxon>Eukaryota</taxon>
        <taxon>Metazoa</taxon>
        <taxon>Chordata</taxon>
        <taxon>Craniata</taxon>
        <taxon>Vertebrata</taxon>
        <taxon>Euteleostomi</taxon>
        <taxon>Actinopterygii</taxon>
        <taxon>Neopterygii</taxon>
        <taxon>Teleostei</taxon>
        <taxon>Protacanthopterygii</taxon>
        <taxon>Esociformes</taxon>
        <taxon>Esocidae</taxon>
        <taxon>Esox</taxon>
    </lineage>
</organism>
<gene>
    <name evidence="6" type="primary">HNMT</name>
</gene>
<evidence type="ECO:0000256" key="4">
    <source>
        <dbReference type="SAM" id="Phobius"/>
    </source>
</evidence>
<dbReference type="OMA" id="INENQCH"/>
<dbReference type="InterPro" id="IPR051005">
    <property type="entry name" value="Pentraxin_domain"/>
</dbReference>
<evidence type="ECO:0000313" key="7">
    <source>
        <dbReference type="Proteomes" id="UP000265140"/>
    </source>
</evidence>
<keyword evidence="4" id="KW-0472">Membrane</keyword>
<keyword evidence="4" id="KW-1133">Transmembrane helix</keyword>
<accession>A0A6Q2ZAE4</accession>
<keyword evidence="1" id="KW-0479">Metal-binding</keyword>
<dbReference type="PRINTS" id="PR00895">
    <property type="entry name" value="PENTAXIN"/>
</dbReference>
<evidence type="ECO:0000313" key="6">
    <source>
        <dbReference type="Ensembl" id="ENSELUP00000074742.2"/>
    </source>
</evidence>
<dbReference type="Pfam" id="PF00354">
    <property type="entry name" value="Pentaxin"/>
    <property type="match status" value="1"/>
</dbReference>
<dbReference type="PROSITE" id="PS51828">
    <property type="entry name" value="PTX_2"/>
    <property type="match status" value="1"/>
</dbReference>
<sequence>MIEEGINENQCHCSSKECGNEDSSRNGPPVSALHHGLTASPSRWIQVLFVVLSLSLLCSLCALGAIGGLYFRGRNQFGLVDIQVNNQLNNTAEPVRRTLVFTKETNNSYVELLPQKNLSMQAFTLCMRLGTELASGKREIILFAYRTVDFDELNVWREADSTYILYLQGSYDGVSFHLPELNTFETNLCVTWESKSGLTAFHVDGKRSVRKMYKQGNIVQPGGRVILGQDPDSLLGSFDINQCFVGEIRDVNMWDYVLSDSMIGALHGGKLFPKGNIFDWETVKLQVNGIDKEIIKTLWD</sequence>
<dbReference type="PANTHER" id="PTHR45869:SF2">
    <property type="entry name" value="C-REACTIVE PROTEIN-RELATED"/>
    <property type="match status" value="1"/>
</dbReference>
<dbReference type="InterPro" id="IPR001759">
    <property type="entry name" value="PTX_dom"/>
</dbReference>
<dbReference type="GeneTree" id="ENSGT01100000263515"/>